<protein>
    <submittedName>
        <fullName evidence="5">Protein DGCR14</fullName>
    </submittedName>
</protein>
<gene>
    <name evidence="5" type="primary">DGCR14</name>
    <name evidence="5" type="ORF">g.8516</name>
</gene>
<reference evidence="5" key="1">
    <citation type="submission" date="2018-10" db="EMBL/GenBank/DDBJ databases">
        <title>Transcriptome assembly of Aceria tosichella (Wheat curl mite) Type 2.</title>
        <authorList>
            <person name="Scully E.D."/>
            <person name="Geib S.M."/>
            <person name="Palmer N.A."/>
            <person name="Gupta A.K."/>
            <person name="Sarath G."/>
            <person name="Tatineni S."/>
        </authorList>
    </citation>
    <scope>NUCLEOTIDE SEQUENCE</scope>
    <source>
        <strain evidence="5">LincolnNE</strain>
    </source>
</reference>
<feature type="region of interest" description="Disordered" evidence="4">
    <location>
        <begin position="63"/>
        <end position="94"/>
    </location>
</feature>
<feature type="region of interest" description="Disordered" evidence="4">
    <location>
        <begin position="189"/>
        <end position="208"/>
    </location>
</feature>
<dbReference type="GO" id="GO:0071013">
    <property type="term" value="C:catalytic step 2 spliceosome"/>
    <property type="evidence" value="ECO:0007669"/>
    <property type="project" value="TreeGrafter"/>
</dbReference>
<dbReference type="PANTHER" id="PTHR12940:SF0">
    <property type="entry name" value="SPLICING FACTOR ESS-2 HOMOLOG"/>
    <property type="match status" value="1"/>
</dbReference>
<feature type="compositionally biased region" description="Basic and acidic residues" evidence="4">
    <location>
        <begin position="319"/>
        <end position="332"/>
    </location>
</feature>
<comment type="subcellular location">
    <subcellularLocation>
        <location evidence="1">Nucleus</location>
    </subcellularLocation>
</comment>
<accession>A0A6G1SG73</accession>
<keyword evidence="3" id="KW-0539">Nucleus</keyword>
<evidence type="ECO:0000313" key="5">
    <source>
        <dbReference type="EMBL" id="MDE49167.1"/>
    </source>
</evidence>
<sequence length="332" mass="37513">MSTIGSDTPSTSVDLAVVDPDARSLVLSSTSTTEPKRKVLEEDEYLGRMAKIIKRDFFSHTGQGDLADGEESTPSLLGSERTNTTSFYDTPGTDRTAISATSSVRSRQAACSMRLNEFLHNYTSEDNAYFDKLQAKELKRHRLKYPWLYRAHNKNNKHKGQFSLKAKESSAQDVKMIDFDHNPRNSLFYPPSDNPVQDRPSSSTVNYESSKYMREPIFKDPLPVGELRDRPKTGLNRFKDKIGIDGKLLNGSETPSMNGYSYIPPPETPVLVADTTRVKQETNRFYLPGESPRDALAHRLYENKIANKIRTPKSSTRSDTTKTPKNKLDMIF</sequence>
<dbReference type="AlphaFoldDB" id="A0A6G1SG73"/>
<comment type="similarity">
    <text evidence="2">Belongs to the ESS2 family.</text>
</comment>
<proteinExistence type="inferred from homology"/>
<evidence type="ECO:0000256" key="4">
    <source>
        <dbReference type="SAM" id="MobiDB-lite"/>
    </source>
</evidence>
<organism evidence="5">
    <name type="scientific">Aceria tosichella</name>
    <name type="common">wheat curl mite</name>
    <dbReference type="NCBI Taxonomy" id="561515"/>
    <lineage>
        <taxon>Eukaryota</taxon>
        <taxon>Metazoa</taxon>
        <taxon>Ecdysozoa</taxon>
        <taxon>Arthropoda</taxon>
        <taxon>Chelicerata</taxon>
        <taxon>Arachnida</taxon>
        <taxon>Acari</taxon>
        <taxon>Acariformes</taxon>
        <taxon>Trombidiformes</taxon>
        <taxon>Prostigmata</taxon>
        <taxon>Eupodina</taxon>
        <taxon>Eriophyoidea</taxon>
        <taxon>Eriophyidae</taxon>
        <taxon>Eriophyinae</taxon>
        <taxon>Aceriini</taxon>
        <taxon>Aceria</taxon>
    </lineage>
</organism>
<feature type="region of interest" description="Disordered" evidence="4">
    <location>
        <begin position="311"/>
        <end position="332"/>
    </location>
</feature>
<evidence type="ECO:0000256" key="3">
    <source>
        <dbReference type="ARBA" id="ARBA00023242"/>
    </source>
</evidence>
<evidence type="ECO:0000256" key="1">
    <source>
        <dbReference type="ARBA" id="ARBA00004123"/>
    </source>
</evidence>
<evidence type="ECO:0000256" key="2">
    <source>
        <dbReference type="ARBA" id="ARBA00009072"/>
    </source>
</evidence>
<name>A0A6G1SG73_9ACAR</name>
<feature type="compositionally biased region" description="Polar residues" evidence="4">
    <location>
        <begin position="199"/>
        <end position="208"/>
    </location>
</feature>
<dbReference type="EMBL" id="GGYP01004396">
    <property type="protein sequence ID" value="MDE49167.1"/>
    <property type="molecule type" value="Transcribed_RNA"/>
</dbReference>
<dbReference type="PANTHER" id="PTHR12940">
    <property type="entry name" value="ES-2 PROTEIN - RELATED"/>
    <property type="match status" value="1"/>
</dbReference>
<feature type="compositionally biased region" description="Polar residues" evidence="4">
    <location>
        <begin position="72"/>
        <end position="88"/>
    </location>
</feature>
<dbReference type="InterPro" id="IPR019148">
    <property type="entry name" value="Nuclear_protein_DGCR14_ESS-2"/>
</dbReference>
<dbReference type="Pfam" id="PF09751">
    <property type="entry name" value="Es2"/>
    <property type="match status" value="1"/>
</dbReference>